<comment type="caution">
    <text evidence="10">The sequence shown here is derived from an EMBL/GenBank/DDBJ whole genome shotgun (WGS) entry which is preliminary data.</text>
</comment>
<dbReference type="FunFam" id="1.10.10.10:FF:000047">
    <property type="entry name" value="Transcription factor"/>
    <property type="match status" value="1"/>
</dbReference>
<feature type="region of interest" description="Disordered" evidence="8">
    <location>
        <begin position="1"/>
        <end position="60"/>
    </location>
</feature>
<feature type="compositionally biased region" description="Low complexity" evidence="8">
    <location>
        <begin position="205"/>
        <end position="230"/>
    </location>
</feature>
<evidence type="ECO:0000256" key="5">
    <source>
        <dbReference type="ARBA" id="ARBA00023163"/>
    </source>
</evidence>
<keyword evidence="3 7" id="KW-0805">Transcription regulation</keyword>
<dbReference type="InterPro" id="IPR014889">
    <property type="entry name" value="Transc_factor_DP_C"/>
</dbReference>
<dbReference type="InterPro" id="IPR003316">
    <property type="entry name" value="E2F_WHTH_DNA-bd_dom"/>
</dbReference>
<dbReference type="AlphaFoldDB" id="A0A1X2H9K8"/>
<dbReference type="InterPro" id="IPR036390">
    <property type="entry name" value="WH_DNA-bd_sf"/>
</dbReference>
<feature type="region of interest" description="Disordered" evidence="8">
    <location>
        <begin position="85"/>
        <end position="120"/>
    </location>
</feature>
<evidence type="ECO:0000256" key="7">
    <source>
        <dbReference type="RuleBase" id="RU003796"/>
    </source>
</evidence>
<comment type="subcellular location">
    <subcellularLocation>
        <location evidence="1 7">Nucleus</location>
    </subcellularLocation>
</comment>
<dbReference type="GO" id="GO:0051726">
    <property type="term" value="P:regulation of cell cycle"/>
    <property type="evidence" value="ECO:0007669"/>
    <property type="project" value="InterPro"/>
</dbReference>
<keyword evidence="11" id="KW-1185">Reference proteome</keyword>
<feature type="compositionally biased region" description="Low complexity" evidence="8">
    <location>
        <begin position="172"/>
        <end position="192"/>
    </location>
</feature>
<dbReference type="OrthoDB" id="552115at2759"/>
<feature type="compositionally biased region" description="Low complexity" evidence="8">
    <location>
        <begin position="89"/>
        <end position="101"/>
    </location>
</feature>
<dbReference type="SUPFAM" id="SSF46785">
    <property type="entry name" value="Winged helix' DNA-binding domain"/>
    <property type="match status" value="1"/>
</dbReference>
<dbReference type="InParanoid" id="A0A1X2H9K8"/>
<dbReference type="OMA" id="QQIVYED"/>
<proteinExistence type="inferred from homology"/>
<accession>A0A1X2H9K8</accession>
<dbReference type="InterPro" id="IPR037241">
    <property type="entry name" value="E2F-DP_heterodim"/>
</dbReference>
<dbReference type="PANTHER" id="PTHR12548">
    <property type="entry name" value="TRANSCRIPTION FACTOR DP"/>
    <property type="match status" value="1"/>
</dbReference>
<dbReference type="GO" id="GO:0000977">
    <property type="term" value="F:RNA polymerase II transcription regulatory region sequence-specific DNA binding"/>
    <property type="evidence" value="ECO:0007669"/>
    <property type="project" value="TreeGrafter"/>
</dbReference>
<dbReference type="InterPro" id="IPR036388">
    <property type="entry name" value="WH-like_DNA-bd_sf"/>
</dbReference>
<dbReference type="STRING" id="13706.A0A1X2H9K8"/>
<dbReference type="InterPro" id="IPR038168">
    <property type="entry name" value="TF_DP_C_sf"/>
</dbReference>
<keyword evidence="4 7" id="KW-0238">DNA-binding</keyword>
<dbReference type="SMART" id="SM01372">
    <property type="entry name" value="E2F_TDP"/>
    <property type="match status" value="1"/>
</dbReference>
<evidence type="ECO:0000256" key="1">
    <source>
        <dbReference type="ARBA" id="ARBA00004123"/>
    </source>
</evidence>
<comment type="similarity">
    <text evidence="2 7">Belongs to the E2F/DP family.</text>
</comment>
<sequence>MTSAFVPFQPPSQPSSNDLPTPAMTSLPSPPLYGQRLYDRTRLPINKRSLSPIDIKPPELMKNNNDNLLPSYGFSLPPLQHTLDSIHGPQLSPLSCASPLSSEEDDDQPPSRKGSIASILNSDPELRQLDEEEHRNGFQSHFSGGLKRGRPCLPLQSILQQQKQQKKRKCSTDSTRSSSSNSSSSSSSSSGSSDEEDEPKELFAPSQRQPQQRSQQPQQEPTVSRRSVASRAHRGLRHFSKQVCDKVAEKGVTTYNEVADELALDIRAALGPDHANKRSFDQKNIRRRVYDALNVLMAMNIIAKDKKQIRWLGVPSSDEKESEPVAMQDRYHALQQQIEQEELRQTQLQTSVEQTEHVLRDKIAQHLQLCNLIWHNQSRESEVPDASKVALPFFIVACPNDFEVDVAGDSRSAVITHSSTEKRRAIYEDASVLGSLGFNRISYDHLSAWLPDEVRPYTAMQDLGNRQVAIHNHLQRANYATASS</sequence>
<dbReference type="SUPFAM" id="SSF144074">
    <property type="entry name" value="E2F-DP heterodimerization region"/>
    <property type="match status" value="1"/>
</dbReference>
<evidence type="ECO:0000256" key="3">
    <source>
        <dbReference type="ARBA" id="ARBA00023015"/>
    </source>
</evidence>
<dbReference type="InterPro" id="IPR015648">
    <property type="entry name" value="Transcrpt_fac_DP"/>
</dbReference>
<feature type="compositionally biased region" description="Polar residues" evidence="8">
    <location>
        <begin position="17"/>
        <end position="27"/>
    </location>
</feature>
<dbReference type="Gene3D" id="1.10.10.10">
    <property type="entry name" value="Winged helix-like DNA-binding domain superfamily/Winged helix DNA-binding domain"/>
    <property type="match status" value="1"/>
</dbReference>
<evidence type="ECO:0000313" key="10">
    <source>
        <dbReference type="EMBL" id="ORY95347.1"/>
    </source>
</evidence>
<evidence type="ECO:0000313" key="11">
    <source>
        <dbReference type="Proteomes" id="UP000242180"/>
    </source>
</evidence>
<dbReference type="GO" id="GO:0000981">
    <property type="term" value="F:DNA-binding transcription factor activity, RNA polymerase II-specific"/>
    <property type="evidence" value="ECO:0007669"/>
    <property type="project" value="TreeGrafter"/>
</dbReference>
<evidence type="ECO:0000256" key="6">
    <source>
        <dbReference type="ARBA" id="ARBA00023242"/>
    </source>
</evidence>
<gene>
    <name evidence="10" type="ORF">BCR43DRAFT_515474</name>
</gene>
<evidence type="ECO:0000256" key="2">
    <source>
        <dbReference type="ARBA" id="ARBA00010940"/>
    </source>
</evidence>
<name>A0A1X2H9K8_SYNRA</name>
<dbReference type="Gene3D" id="1.20.140.80">
    <property type="entry name" value="Transcription factor DP"/>
    <property type="match status" value="1"/>
</dbReference>
<keyword evidence="5 7" id="KW-0804">Transcription</keyword>
<protein>
    <submittedName>
        <fullName evidence="10">E2F/DP family winged-helix DNA-binding domain-domain-containing protein</fullName>
    </submittedName>
</protein>
<evidence type="ECO:0000256" key="4">
    <source>
        <dbReference type="ARBA" id="ARBA00023125"/>
    </source>
</evidence>
<evidence type="ECO:0000259" key="9">
    <source>
        <dbReference type="SMART" id="SM01372"/>
    </source>
</evidence>
<evidence type="ECO:0000256" key="8">
    <source>
        <dbReference type="SAM" id="MobiDB-lite"/>
    </source>
</evidence>
<feature type="domain" description="E2F/DP family winged-helix DNA-binding" evidence="9">
    <location>
        <begin position="231"/>
        <end position="313"/>
    </location>
</feature>
<keyword evidence="6 7" id="KW-0539">Nucleus</keyword>
<dbReference type="GO" id="GO:0005634">
    <property type="term" value="C:nucleus"/>
    <property type="evidence" value="ECO:0007669"/>
    <property type="project" value="UniProtKB-SubCell"/>
</dbReference>
<organism evidence="10 11">
    <name type="scientific">Syncephalastrum racemosum</name>
    <name type="common">Filamentous fungus</name>
    <dbReference type="NCBI Taxonomy" id="13706"/>
    <lineage>
        <taxon>Eukaryota</taxon>
        <taxon>Fungi</taxon>
        <taxon>Fungi incertae sedis</taxon>
        <taxon>Mucoromycota</taxon>
        <taxon>Mucoromycotina</taxon>
        <taxon>Mucoromycetes</taxon>
        <taxon>Mucorales</taxon>
        <taxon>Syncephalastraceae</taxon>
        <taxon>Syncephalastrum</taxon>
    </lineage>
</organism>
<reference evidence="10 11" key="1">
    <citation type="submission" date="2016-07" db="EMBL/GenBank/DDBJ databases">
        <title>Pervasive Adenine N6-methylation of Active Genes in Fungi.</title>
        <authorList>
            <consortium name="DOE Joint Genome Institute"/>
            <person name="Mondo S.J."/>
            <person name="Dannebaum R.O."/>
            <person name="Kuo R.C."/>
            <person name="Labutti K."/>
            <person name="Haridas S."/>
            <person name="Kuo A."/>
            <person name="Salamov A."/>
            <person name="Ahrendt S.R."/>
            <person name="Lipzen A."/>
            <person name="Sullivan W."/>
            <person name="Andreopoulos W.B."/>
            <person name="Clum A."/>
            <person name="Lindquist E."/>
            <person name="Daum C."/>
            <person name="Ramamoorthy G.K."/>
            <person name="Gryganskyi A."/>
            <person name="Culley D."/>
            <person name="Magnuson J.K."/>
            <person name="James T.Y."/>
            <person name="O'Malley M.A."/>
            <person name="Stajich J.E."/>
            <person name="Spatafora J.W."/>
            <person name="Visel A."/>
            <person name="Grigoriev I.V."/>
        </authorList>
    </citation>
    <scope>NUCLEOTIDE SEQUENCE [LARGE SCALE GENOMIC DNA]</scope>
    <source>
        <strain evidence="10 11">NRRL 2496</strain>
    </source>
</reference>
<dbReference type="PANTHER" id="PTHR12548:SF9">
    <property type="entry name" value="TRANSCRIPTION FACTOR DP"/>
    <property type="match status" value="1"/>
</dbReference>
<dbReference type="EMBL" id="MCGN01000006">
    <property type="protein sequence ID" value="ORY95347.1"/>
    <property type="molecule type" value="Genomic_DNA"/>
</dbReference>
<dbReference type="Proteomes" id="UP000242180">
    <property type="component" value="Unassembled WGS sequence"/>
</dbReference>
<dbReference type="GO" id="GO:0005667">
    <property type="term" value="C:transcription regulator complex"/>
    <property type="evidence" value="ECO:0007669"/>
    <property type="project" value="InterPro"/>
</dbReference>
<dbReference type="Pfam" id="PF08781">
    <property type="entry name" value="DP"/>
    <property type="match status" value="1"/>
</dbReference>
<feature type="region of interest" description="Disordered" evidence="8">
    <location>
        <begin position="159"/>
        <end position="235"/>
    </location>
</feature>
<dbReference type="Pfam" id="PF02319">
    <property type="entry name" value="WHD_E2F_TDP"/>
    <property type="match status" value="1"/>
</dbReference>